<gene>
    <name evidence="2" type="ORF">HYG85_10575</name>
</gene>
<reference evidence="2 3" key="1">
    <citation type="submission" date="2020-07" db="EMBL/GenBank/DDBJ databases">
        <title>Vallitalea guaymasensis genome.</title>
        <authorList>
            <person name="Postec A."/>
        </authorList>
    </citation>
    <scope>NUCLEOTIDE SEQUENCE [LARGE SCALE GENOMIC DNA]</scope>
    <source>
        <strain evidence="2 3">Ra1766G1</strain>
    </source>
</reference>
<keyword evidence="1" id="KW-1133">Transmembrane helix</keyword>
<evidence type="ECO:0000313" key="2">
    <source>
        <dbReference type="EMBL" id="QUH29348.1"/>
    </source>
</evidence>
<keyword evidence="1" id="KW-0472">Membrane</keyword>
<dbReference type="EMBL" id="CP058561">
    <property type="protein sequence ID" value="QUH29348.1"/>
    <property type="molecule type" value="Genomic_DNA"/>
</dbReference>
<proteinExistence type="predicted"/>
<dbReference type="Pfam" id="PF14584">
    <property type="entry name" value="DUF4446"/>
    <property type="match status" value="1"/>
</dbReference>
<name>A0A8J8SC15_9FIRM</name>
<dbReference type="InterPro" id="IPR027981">
    <property type="entry name" value="DUF4446"/>
</dbReference>
<dbReference type="KEGG" id="vgu:HYG85_10575"/>
<sequence>MEMLNYYISNNVELIVTVLCGITLLMLILLIINSIRIKKWKNKYYQFMNSKEDFNIEDVLQKNIKDIDGLKDILHKQKLDIREMEKHVRQSIEKVAVVKYNAFDNMGGQLSFVLALLNQTDSGILLNGMHSREGCYMYVKEIKDGKSEKVLSEEEKAALEKAMKQ</sequence>
<organism evidence="2 3">
    <name type="scientific">Vallitalea guaymasensis</name>
    <dbReference type="NCBI Taxonomy" id="1185412"/>
    <lineage>
        <taxon>Bacteria</taxon>
        <taxon>Bacillati</taxon>
        <taxon>Bacillota</taxon>
        <taxon>Clostridia</taxon>
        <taxon>Lachnospirales</taxon>
        <taxon>Vallitaleaceae</taxon>
        <taxon>Vallitalea</taxon>
    </lineage>
</organism>
<dbReference type="AlphaFoldDB" id="A0A8J8SC15"/>
<dbReference type="RefSeq" id="WP_212693446.1">
    <property type="nucleotide sequence ID" value="NZ_CP058561.1"/>
</dbReference>
<keyword evidence="1" id="KW-0812">Transmembrane</keyword>
<protein>
    <submittedName>
        <fullName evidence="2">DUF4446 family protein</fullName>
    </submittedName>
</protein>
<dbReference type="Proteomes" id="UP000677305">
    <property type="component" value="Chromosome"/>
</dbReference>
<evidence type="ECO:0000256" key="1">
    <source>
        <dbReference type="SAM" id="Phobius"/>
    </source>
</evidence>
<keyword evidence="3" id="KW-1185">Reference proteome</keyword>
<evidence type="ECO:0000313" key="3">
    <source>
        <dbReference type="Proteomes" id="UP000677305"/>
    </source>
</evidence>
<feature type="transmembrane region" description="Helical" evidence="1">
    <location>
        <begin position="12"/>
        <end position="32"/>
    </location>
</feature>
<accession>A0A8J8SC15</accession>